<reference evidence="6 8" key="1">
    <citation type="submission" date="2017-01" db="EMBL/GenBank/DDBJ databases">
        <authorList>
            <person name="Varghese N."/>
            <person name="Submissions S."/>
        </authorList>
    </citation>
    <scope>NUCLEOTIDE SEQUENCE [LARGE SCALE GENOMIC DNA]</scope>
    <source>
        <strain evidence="6 8">DSM 18447</strain>
    </source>
</reference>
<comment type="function">
    <text evidence="3">Flagellin is the subunit protein which polymerizes to form the filaments of bacterial flagella.</text>
</comment>
<dbReference type="InterPro" id="IPR046358">
    <property type="entry name" value="Flagellin_C"/>
</dbReference>
<dbReference type="Proteomes" id="UP000186216">
    <property type="component" value="Unassembled WGS sequence"/>
</dbReference>
<keyword evidence="6" id="KW-0969">Cilium</keyword>
<protein>
    <recommendedName>
        <fullName evidence="3">Flagellin</fullName>
    </recommendedName>
</protein>
<evidence type="ECO:0000259" key="5">
    <source>
        <dbReference type="Pfam" id="PF00700"/>
    </source>
</evidence>
<organism evidence="6 8">
    <name type="scientific">Paracoccus saliphilus</name>
    <dbReference type="NCBI Taxonomy" id="405559"/>
    <lineage>
        <taxon>Bacteria</taxon>
        <taxon>Pseudomonadati</taxon>
        <taxon>Pseudomonadota</taxon>
        <taxon>Alphaproteobacteria</taxon>
        <taxon>Rhodobacterales</taxon>
        <taxon>Paracoccaceae</taxon>
        <taxon>Paracoccus</taxon>
    </lineage>
</organism>
<evidence type="ECO:0000313" key="7">
    <source>
        <dbReference type="EMBL" id="WCR03167.1"/>
    </source>
</evidence>
<dbReference type="GO" id="GO:0005576">
    <property type="term" value="C:extracellular region"/>
    <property type="evidence" value="ECO:0007669"/>
    <property type="project" value="UniProtKB-SubCell"/>
</dbReference>
<evidence type="ECO:0000256" key="2">
    <source>
        <dbReference type="ARBA" id="ARBA00023143"/>
    </source>
</evidence>
<dbReference type="EMBL" id="FTOU01000001">
    <property type="protein sequence ID" value="SIS49273.1"/>
    <property type="molecule type" value="Genomic_DNA"/>
</dbReference>
<dbReference type="InterPro" id="IPR001029">
    <property type="entry name" value="Flagellin_N"/>
</dbReference>
<sequence length="283" mass="29563">MTSILTNNGAIVALQTLKMTNKNLEMTQNEISTGKKVGSAKDSSSVWAISKIMESDESSFRAIQDSLNVAATTVGTALAGAEEIEKTLKEMKDLLSRAGSTGFDFVKTEEELAQKTTHITNIIASSQQSGVNLLKDTVDGTNKEFVVISALDRTSGTVATTASKITVSAIDFTTNLDVSGRTKLTANSTADNVATAIGELDAFIDTATKGAATLGAAAKRIESQSNFVGKLADSLQAGVGSLVDANLEEASARLQALQAQQQLGIQALSVANQAPQSVLSLFR</sequence>
<keyword evidence="3" id="KW-0964">Secreted</keyword>
<evidence type="ECO:0000313" key="9">
    <source>
        <dbReference type="Proteomes" id="UP001215549"/>
    </source>
</evidence>
<accession>A0AA46A3R7</accession>
<dbReference type="Gene3D" id="1.20.1330.10">
    <property type="entry name" value="f41 fragment of flagellin, N-terminal domain"/>
    <property type="match status" value="1"/>
</dbReference>
<evidence type="ECO:0000313" key="8">
    <source>
        <dbReference type="Proteomes" id="UP000186216"/>
    </source>
</evidence>
<gene>
    <name evidence="7" type="ORF">JHX88_20715</name>
    <name evidence="6" type="ORF">SAMN05421772_10116</name>
</gene>
<dbReference type="AlphaFoldDB" id="A0AA46A3R7"/>
<dbReference type="PANTHER" id="PTHR42792">
    <property type="entry name" value="FLAGELLIN"/>
    <property type="match status" value="1"/>
</dbReference>
<dbReference type="EMBL" id="CP067140">
    <property type="protein sequence ID" value="WCR03167.1"/>
    <property type="molecule type" value="Genomic_DNA"/>
</dbReference>
<evidence type="ECO:0000259" key="4">
    <source>
        <dbReference type="Pfam" id="PF00669"/>
    </source>
</evidence>
<comment type="subcellular location">
    <subcellularLocation>
        <location evidence="3">Secreted</location>
    </subcellularLocation>
    <subcellularLocation>
        <location evidence="3">Bacterial flagellum</location>
    </subcellularLocation>
</comment>
<dbReference type="GO" id="GO:0005198">
    <property type="term" value="F:structural molecule activity"/>
    <property type="evidence" value="ECO:0007669"/>
    <property type="project" value="UniProtKB-UniRule"/>
</dbReference>
<dbReference type="Pfam" id="PF00700">
    <property type="entry name" value="Flagellin_C"/>
    <property type="match status" value="1"/>
</dbReference>
<dbReference type="RefSeq" id="WP_076522798.1">
    <property type="nucleotide sequence ID" value="NZ_CP067140.1"/>
</dbReference>
<proteinExistence type="inferred from homology"/>
<keyword evidence="6" id="KW-0282">Flagellum</keyword>
<dbReference type="Pfam" id="PF00669">
    <property type="entry name" value="Flagellin_N"/>
    <property type="match status" value="1"/>
</dbReference>
<dbReference type="Proteomes" id="UP001215549">
    <property type="component" value="Chromosome"/>
</dbReference>
<dbReference type="PANTHER" id="PTHR42792:SF2">
    <property type="entry name" value="FLAGELLIN"/>
    <property type="match status" value="1"/>
</dbReference>
<evidence type="ECO:0000256" key="3">
    <source>
        <dbReference type="RuleBase" id="RU362073"/>
    </source>
</evidence>
<comment type="similarity">
    <text evidence="1 3">Belongs to the bacterial flagellin family.</text>
</comment>
<feature type="domain" description="Flagellin N-terminal" evidence="4">
    <location>
        <begin position="4"/>
        <end position="137"/>
    </location>
</feature>
<feature type="domain" description="Flagellin C-terminal" evidence="5">
    <location>
        <begin position="200"/>
        <end position="282"/>
    </location>
</feature>
<dbReference type="InterPro" id="IPR001492">
    <property type="entry name" value="Flagellin"/>
</dbReference>
<evidence type="ECO:0000256" key="1">
    <source>
        <dbReference type="ARBA" id="ARBA00005709"/>
    </source>
</evidence>
<keyword evidence="2 3" id="KW-0975">Bacterial flagellum</keyword>
<evidence type="ECO:0000313" key="6">
    <source>
        <dbReference type="EMBL" id="SIS49273.1"/>
    </source>
</evidence>
<dbReference type="GO" id="GO:0009288">
    <property type="term" value="C:bacterial-type flagellum"/>
    <property type="evidence" value="ECO:0007669"/>
    <property type="project" value="UniProtKB-SubCell"/>
</dbReference>
<reference evidence="7 9" key="2">
    <citation type="submission" date="2021-01" db="EMBL/GenBank/DDBJ databases">
        <title>Biogeographic distribution of Paracoccus.</title>
        <authorList>
            <person name="Hollensteiner J."/>
            <person name="Leineberger J."/>
            <person name="Brinkhoff T."/>
            <person name="Daniel R."/>
        </authorList>
    </citation>
    <scope>NUCLEOTIDE SEQUENCE [LARGE SCALE GENOMIC DNA]</scope>
    <source>
        <strain evidence="7 9">DSM 18447</strain>
    </source>
</reference>
<keyword evidence="9" id="KW-1185">Reference proteome</keyword>
<name>A0AA46A3R7_9RHOB</name>
<keyword evidence="6" id="KW-0966">Cell projection</keyword>
<dbReference type="SUPFAM" id="SSF64518">
    <property type="entry name" value="Phase 1 flagellin"/>
    <property type="match status" value="1"/>
</dbReference>